<gene>
    <name evidence="1" type="ORF">UA74_00175</name>
</gene>
<dbReference type="KEGG" id="acad:UA74_00175"/>
<organism evidence="1 2">
    <name type="scientific">Actinoalloteichus fjordicus</name>
    <dbReference type="NCBI Taxonomy" id="1612552"/>
    <lineage>
        <taxon>Bacteria</taxon>
        <taxon>Bacillati</taxon>
        <taxon>Actinomycetota</taxon>
        <taxon>Actinomycetes</taxon>
        <taxon>Pseudonocardiales</taxon>
        <taxon>Pseudonocardiaceae</taxon>
        <taxon>Actinoalloteichus</taxon>
    </lineage>
</organism>
<dbReference type="Proteomes" id="UP000185511">
    <property type="component" value="Chromosome"/>
</dbReference>
<dbReference type="EMBL" id="CP016076">
    <property type="protein sequence ID" value="APU12135.1"/>
    <property type="molecule type" value="Genomic_DNA"/>
</dbReference>
<dbReference type="AlphaFoldDB" id="A0AAC9L851"/>
<protein>
    <submittedName>
        <fullName evidence="1">Uncharacterized protein</fullName>
    </submittedName>
</protein>
<accession>A0AAC9L851</accession>
<evidence type="ECO:0000313" key="1">
    <source>
        <dbReference type="EMBL" id="APU12135.1"/>
    </source>
</evidence>
<name>A0AAC9L851_9PSEU</name>
<reference evidence="2" key="1">
    <citation type="submission" date="2016-06" db="EMBL/GenBank/DDBJ databases">
        <title>Complete genome sequence of Actinoalloteichus fjordicus DSM 46855 (=ADI127-17), type strain of the new species Actinoalloteichus fjordicus.</title>
        <authorList>
            <person name="Ruckert C."/>
            <person name="Nouioui I."/>
            <person name="Willmese J."/>
            <person name="van Wezel G."/>
            <person name="Klenk H.-P."/>
            <person name="Kalinowski J."/>
            <person name="Zotchev S.B."/>
        </authorList>
    </citation>
    <scope>NUCLEOTIDE SEQUENCE [LARGE SCALE GENOMIC DNA]</scope>
    <source>
        <strain evidence="2">ADI127-7</strain>
    </source>
</reference>
<keyword evidence="2" id="KW-1185">Reference proteome</keyword>
<proteinExistence type="predicted"/>
<evidence type="ECO:0000313" key="2">
    <source>
        <dbReference type="Proteomes" id="UP000185511"/>
    </source>
</evidence>
<sequence>MNRSPGHATGNNADVLPARQEPDVALPTPAEHLAVAAADLLGWQGVVLPALTLFGRRVIPVAELIHEAHAERLCLGYAPVVDRASVETWVWPELTAQVPPPAVRIAGMLSLGRHWRTGLASVAPFARFCGAAMVLPDGVLGLADFQDNCLSRAQRHEVTVLTTTAADDGLDVAQSAWPELVDPTVSVTGLWLNEVIYERMLAE</sequence>